<sequence length="120" mass="13595">MLRALALEPQLAHTLLSVATAQRANKPTPDPNPHTPESTPNENETKASTSHHPFNAKKETKRKEKTLPLQQYHPAQHHRPPTYLISVAPPDHIHSLIYQQYPPRNPHKCKCSSLGIIHFK</sequence>
<dbReference type="Proteomes" id="UP000244722">
    <property type="component" value="Unassembled WGS sequence"/>
</dbReference>
<keyword evidence="3" id="KW-1185">Reference proteome</keyword>
<dbReference type="EMBL" id="NESQ01000077">
    <property type="protein sequence ID" value="PUU79944.1"/>
    <property type="molecule type" value="Genomic_DNA"/>
</dbReference>
<feature type="region of interest" description="Disordered" evidence="1">
    <location>
        <begin position="17"/>
        <end position="66"/>
    </location>
</feature>
<feature type="compositionally biased region" description="Polar residues" evidence="1">
    <location>
        <begin position="35"/>
        <end position="52"/>
    </location>
</feature>
<evidence type="ECO:0000256" key="1">
    <source>
        <dbReference type="SAM" id="MobiDB-lite"/>
    </source>
</evidence>
<accession>A0A2T6ZWY6</accession>
<organism evidence="2 3">
    <name type="scientific">Tuber borchii</name>
    <name type="common">White truffle</name>
    <dbReference type="NCBI Taxonomy" id="42251"/>
    <lineage>
        <taxon>Eukaryota</taxon>
        <taxon>Fungi</taxon>
        <taxon>Dikarya</taxon>
        <taxon>Ascomycota</taxon>
        <taxon>Pezizomycotina</taxon>
        <taxon>Pezizomycetes</taxon>
        <taxon>Pezizales</taxon>
        <taxon>Tuberaceae</taxon>
        <taxon>Tuber</taxon>
    </lineage>
</organism>
<evidence type="ECO:0000313" key="3">
    <source>
        <dbReference type="Proteomes" id="UP000244722"/>
    </source>
</evidence>
<comment type="caution">
    <text evidence="2">The sequence shown here is derived from an EMBL/GenBank/DDBJ whole genome shotgun (WGS) entry which is preliminary data.</text>
</comment>
<proteinExistence type="predicted"/>
<dbReference type="AlphaFoldDB" id="A0A2T6ZWY6"/>
<evidence type="ECO:0000313" key="2">
    <source>
        <dbReference type="EMBL" id="PUU79944.1"/>
    </source>
</evidence>
<reference evidence="2 3" key="1">
    <citation type="submission" date="2017-04" db="EMBL/GenBank/DDBJ databases">
        <title>Draft genome sequence of Tuber borchii Vittad., a whitish edible truffle.</title>
        <authorList>
            <consortium name="DOE Joint Genome Institute"/>
            <person name="Murat C."/>
            <person name="Kuo A."/>
            <person name="Barry K.W."/>
            <person name="Clum A."/>
            <person name="Dockter R.B."/>
            <person name="Fauchery L."/>
            <person name="Iotti M."/>
            <person name="Kohler A."/>
            <person name="Labutti K."/>
            <person name="Lindquist E.A."/>
            <person name="Lipzen A."/>
            <person name="Ohm R.A."/>
            <person name="Wang M."/>
            <person name="Grigoriev I.V."/>
            <person name="Zambonelli A."/>
            <person name="Martin F.M."/>
        </authorList>
    </citation>
    <scope>NUCLEOTIDE SEQUENCE [LARGE SCALE GENOMIC DNA]</scope>
    <source>
        <strain evidence="2 3">Tbo3840</strain>
    </source>
</reference>
<gene>
    <name evidence="2" type="ORF">B9Z19DRAFT_1080470</name>
</gene>
<name>A0A2T6ZWY6_TUBBO</name>
<protein>
    <submittedName>
        <fullName evidence="2">Uncharacterized protein</fullName>
    </submittedName>
</protein>
<feature type="compositionally biased region" description="Basic and acidic residues" evidence="1">
    <location>
        <begin position="56"/>
        <end position="66"/>
    </location>
</feature>